<dbReference type="GO" id="GO:0005634">
    <property type="term" value="C:nucleus"/>
    <property type="evidence" value="ECO:0007669"/>
    <property type="project" value="UniProtKB-SubCell"/>
</dbReference>
<dbReference type="GO" id="GO:0006355">
    <property type="term" value="P:regulation of DNA-templated transcription"/>
    <property type="evidence" value="ECO:0007669"/>
    <property type="project" value="InterPro"/>
</dbReference>
<dbReference type="GO" id="GO:0008270">
    <property type="term" value="F:zinc ion binding"/>
    <property type="evidence" value="ECO:0007669"/>
    <property type="project" value="UniProtKB-KW"/>
</dbReference>
<feature type="region of interest" description="Disordered" evidence="6">
    <location>
        <begin position="143"/>
        <end position="257"/>
    </location>
</feature>
<dbReference type="SMART" id="SM00389">
    <property type="entry name" value="HOX"/>
    <property type="match status" value="1"/>
</dbReference>
<organism evidence="9 10">
    <name type="scientific">Corynespora cassiicola Philippines</name>
    <dbReference type="NCBI Taxonomy" id="1448308"/>
    <lineage>
        <taxon>Eukaryota</taxon>
        <taxon>Fungi</taxon>
        <taxon>Dikarya</taxon>
        <taxon>Ascomycota</taxon>
        <taxon>Pezizomycotina</taxon>
        <taxon>Dothideomycetes</taxon>
        <taxon>Pleosporomycetidae</taxon>
        <taxon>Pleosporales</taxon>
        <taxon>Corynesporascaceae</taxon>
        <taxon>Corynespora</taxon>
    </lineage>
</organism>
<feature type="compositionally biased region" description="Basic and acidic residues" evidence="6">
    <location>
        <begin position="179"/>
        <end position="189"/>
    </location>
</feature>
<sequence length="821" mass="92164">MAAMQDLHFDCGTHSRSPDATAGTTSQDFDDLISSLSTGLNTPCGSDDKLNSGPEPLKLSESLFPGYAVDPGTAAPPLPKIGARFNRDVVRTLKSWLAIHRHHPYPDEEDMSSLIKHTGLSRAQVSNWFANARRRGYMHRIRPASPQVPNASSSPIDIVTRPGTPAPRRDFGLMNPLERWVDSPPEHEPAAAGDIARAVASSSSMPMQQKSPYVSVDASSATSAGTSHSSEVSNYLSSDASQNSLRMGRKLRKKKNTKVRRVQKALLRPDEMLPFQCTFCTETFRTKYDWHRHEKSLHLPLDQWVCSPHGPCATKRECISNEPHECGSDCTPPCCVFCGEVRPDLSHIESHCFSECQSRQPGERNFHRKDHLVQHLRLFHNAKFLDWTMKTWKVPAPEVRSRCGFCSLEMVAWTDRKDHLAEHFKMGKTMADWKGDWGFDPVILELVENAIPPYLNVFERTTPFPTKASDLIPAPSEAPINAYDLLKLEVVAYIQIHLDTTGKLPLDQDIQLEACRIIFAAEETWDQGISGRRKLNISWLRDLIMSSSEITNQARYRPGRLRGESRILWLGVSGRRDLFEQCPLEAQLQAFVQTGDRKFGSVEDEQLQNKACEMIRSAEQESTSPSATFANWVVKLIYSGTDWLSSFKMRTGIFPGIAPSNLIPLSPGDGIRLADDPIASFHQASPFAAPQANDGYFRGSNSTFPRLVDHPESTFASSFTVSDFCARDLSDELPGDTVFNRYFVGDLARWVASTISPNNPNTHIPTDEEIQHQARWIMYGGDDPWNQTPADVPEWLWRFKRDIGILKETYASYAIGDFVRT</sequence>
<name>A0A2T2P6L8_CORCC</name>
<evidence type="ECO:0000259" key="7">
    <source>
        <dbReference type="PROSITE" id="PS50071"/>
    </source>
</evidence>
<dbReference type="OrthoDB" id="10056939at2759"/>
<dbReference type="PROSITE" id="PS50071">
    <property type="entry name" value="HOMEOBOX_2"/>
    <property type="match status" value="1"/>
</dbReference>
<dbReference type="GO" id="GO:0003677">
    <property type="term" value="F:DNA binding"/>
    <property type="evidence" value="ECO:0007669"/>
    <property type="project" value="UniProtKB-UniRule"/>
</dbReference>
<evidence type="ECO:0000256" key="2">
    <source>
        <dbReference type="ARBA" id="ARBA00023155"/>
    </source>
</evidence>
<feature type="region of interest" description="Disordered" evidence="6">
    <location>
        <begin position="1"/>
        <end position="27"/>
    </location>
</feature>
<dbReference type="InterPro" id="IPR050224">
    <property type="entry name" value="TALE_homeobox"/>
</dbReference>
<dbReference type="PANTHER" id="PTHR11850">
    <property type="entry name" value="HOMEOBOX PROTEIN TRANSCRIPTION FACTORS"/>
    <property type="match status" value="1"/>
</dbReference>
<gene>
    <name evidence="9" type="ORF">BS50DRAFT_542827</name>
</gene>
<keyword evidence="4" id="KW-0863">Zinc-finger</keyword>
<accession>A0A2T2P6L8</accession>
<dbReference type="STRING" id="1448308.A0A2T2P6L8"/>
<dbReference type="InterPro" id="IPR009057">
    <property type="entry name" value="Homeodomain-like_sf"/>
</dbReference>
<keyword evidence="3 5" id="KW-0539">Nucleus</keyword>
<feature type="compositionally biased region" description="Low complexity" evidence="6">
    <location>
        <begin position="201"/>
        <end position="230"/>
    </location>
</feature>
<comment type="subcellular location">
    <subcellularLocation>
        <location evidence="5">Nucleus</location>
    </subcellularLocation>
</comment>
<feature type="domain" description="C2H2-type" evidence="8">
    <location>
        <begin position="275"/>
        <end position="298"/>
    </location>
</feature>
<dbReference type="AlphaFoldDB" id="A0A2T2P6L8"/>
<feature type="compositionally biased region" description="Basic residues" evidence="6">
    <location>
        <begin position="247"/>
        <end position="257"/>
    </location>
</feature>
<keyword evidence="4" id="KW-0862">Zinc</keyword>
<feature type="domain" description="Homeobox" evidence="7">
    <location>
        <begin position="84"/>
        <end position="139"/>
    </location>
</feature>
<keyword evidence="1 5" id="KW-0238">DNA-binding</keyword>
<feature type="DNA-binding region" description="Homeobox" evidence="5">
    <location>
        <begin position="86"/>
        <end position="140"/>
    </location>
</feature>
<dbReference type="EMBL" id="KZ678129">
    <property type="protein sequence ID" value="PSN73302.1"/>
    <property type="molecule type" value="Genomic_DNA"/>
</dbReference>
<dbReference type="SUPFAM" id="SSF46689">
    <property type="entry name" value="Homeodomain-like"/>
    <property type="match status" value="1"/>
</dbReference>
<evidence type="ECO:0000256" key="3">
    <source>
        <dbReference type="ARBA" id="ARBA00023242"/>
    </source>
</evidence>
<evidence type="ECO:0000256" key="1">
    <source>
        <dbReference type="ARBA" id="ARBA00023125"/>
    </source>
</evidence>
<feature type="compositionally biased region" description="Basic and acidic residues" evidence="6">
    <location>
        <begin position="7"/>
        <end position="17"/>
    </location>
</feature>
<keyword evidence="4" id="KW-0479">Metal-binding</keyword>
<evidence type="ECO:0008006" key="11">
    <source>
        <dbReference type="Google" id="ProtNLM"/>
    </source>
</evidence>
<reference evidence="9 10" key="1">
    <citation type="journal article" date="2018" name="Front. Microbiol.">
        <title>Genome-Wide Analysis of Corynespora cassiicola Leaf Fall Disease Putative Effectors.</title>
        <authorList>
            <person name="Lopez D."/>
            <person name="Ribeiro S."/>
            <person name="Label P."/>
            <person name="Fumanal B."/>
            <person name="Venisse J.S."/>
            <person name="Kohler A."/>
            <person name="de Oliveira R.R."/>
            <person name="Labutti K."/>
            <person name="Lipzen A."/>
            <person name="Lail K."/>
            <person name="Bauer D."/>
            <person name="Ohm R.A."/>
            <person name="Barry K.W."/>
            <person name="Spatafora J."/>
            <person name="Grigoriev I.V."/>
            <person name="Martin F.M."/>
            <person name="Pujade-Renaud V."/>
        </authorList>
    </citation>
    <scope>NUCLEOTIDE SEQUENCE [LARGE SCALE GENOMIC DNA]</scope>
    <source>
        <strain evidence="9 10">Philippines</strain>
    </source>
</reference>
<dbReference type="Pfam" id="PF05920">
    <property type="entry name" value="Homeobox_KN"/>
    <property type="match status" value="1"/>
</dbReference>
<proteinExistence type="predicted"/>
<evidence type="ECO:0000313" key="10">
    <source>
        <dbReference type="Proteomes" id="UP000240883"/>
    </source>
</evidence>
<dbReference type="PROSITE" id="PS50157">
    <property type="entry name" value="ZINC_FINGER_C2H2_2"/>
    <property type="match status" value="1"/>
</dbReference>
<dbReference type="InterPro" id="IPR013087">
    <property type="entry name" value="Znf_C2H2_type"/>
</dbReference>
<evidence type="ECO:0000256" key="6">
    <source>
        <dbReference type="SAM" id="MobiDB-lite"/>
    </source>
</evidence>
<protein>
    <recommendedName>
        <fullName evidence="11">Homeobox domain-containing protein</fullName>
    </recommendedName>
</protein>
<dbReference type="Gene3D" id="1.10.10.60">
    <property type="entry name" value="Homeodomain-like"/>
    <property type="match status" value="1"/>
</dbReference>
<evidence type="ECO:0000256" key="4">
    <source>
        <dbReference type="PROSITE-ProRule" id="PRU00042"/>
    </source>
</evidence>
<dbReference type="InterPro" id="IPR001356">
    <property type="entry name" value="HD"/>
</dbReference>
<dbReference type="CDD" id="cd00086">
    <property type="entry name" value="homeodomain"/>
    <property type="match status" value="1"/>
</dbReference>
<evidence type="ECO:0000313" key="9">
    <source>
        <dbReference type="EMBL" id="PSN73302.1"/>
    </source>
</evidence>
<feature type="compositionally biased region" description="Polar residues" evidence="6">
    <location>
        <begin position="231"/>
        <end position="245"/>
    </location>
</feature>
<evidence type="ECO:0000256" key="5">
    <source>
        <dbReference type="PROSITE-ProRule" id="PRU00108"/>
    </source>
</evidence>
<dbReference type="SMART" id="SM00355">
    <property type="entry name" value="ZnF_C2H2"/>
    <property type="match status" value="2"/>
</dbReference>
<keyword evidence="2 5" id="KW-0371">Homeobox</keyword>
<dbReference type="PROSITE" id="PS00028">
    <property type="entry name" value="ZINC_FINGER_C2H2_1"/>
    <property type="match status" value="1"/>
</dbReference>
<evidence type="ECO:0000259" key="8">
    <source>
        <dbReference type="PROSITE" id="PS50157"/>
    </source>
</evidence>
<dbReference type="Proteomes" id="UP000240883">
    <property type="component" value="Unassembled WGS sequence"/>
</dbReference>
<keyword evidence="10" id="KW-1185">Reference proteome</keyword>
<dbReference type="InterPro" id="IPR008422">
    <property type="entry name" value="KN_HD"/>
</dbReference>